<gene>
    <name evidence="2" type="ORF">PV10_03609</name>
</gene>
<feature type="region of interest" description="Disordered" evidence="1">
    <location>
        <begin position="1"/>
        <end position="23"/>
    </location>
</feature>
<name>A0A0D1ZN62_EXOME</name>
<dbReference type="AlphaFoldDB" id="A0A0D1ZN62"/>
<dbReference type="GeneID" id="27321454"/>
<dbReference type="RefSeq" id="XP_016227601.1">
    <property type="nucleotide sequence ID" value="XM_016368083.1"/>
</dbReference>
<feature type="compositionally biased region" description="Pro residues" evidence="1">
    <location>
        <begin position="1"/>
        <end position="11"/>
    </location>
</feature>
<accession>A0A0D1ZN62</accession>
<dbReference type="EMBL" id="KN847521">
    <property type="protein sequence ID" value="KIV96027.1"/>
    <property type="molecule type" value="Genomic_DNA"/>
</dbReference>
<dbReference type="Proteomes" id="UP000054302">
    <property type="component" value="Unassembled WGS sequence"/>
</dbReference>
<protein>
    <submittedName>
        <fullName evidence="2">Uncharacterized protein</fullName>
    </submittedName>
</protein>
<keyword evidence="3" id="KW-1185">Reference proteome</keyword>
<dbReference type="VEuPathDB" id="FungiDB:PV10_03609"/>
<evidence type="ECO:0000256" key="1">
    <source>
        <dbReference type="SAM" id="MobiDB-lite"/>
    </source>
</evidence>
<organism evidence="2 3">
    <name type="scientific">Exophiala mesophila</name>
    <name type="common">Black yeast-like fungus</name>
    <dbReference type="NCBI Taxonomy" id="212818"/>
    <lineage>
        <taxon>Eukaryota</taxon>
        <taxon>Fungi</taxon>
        <taxon>Dikarya</taxon>
        <taxon>Ascomycota</taxon>
        <taxon>Pezizomycotina</taxon>
        <taxon>Eurotiomycetes</taxon>
        <taxon>Chaetothyriomycetidae</taxon>
        <taxon>Chaetothyriales</taxon>
        <taxon>Herpotrichiellaceae</taxon>
        <taxon>Exophiala</taxon>
    </lineage>
</organism>
<dbReference type="OrthoDB" id="10294361at2759"/>
<evidence type="ECO:0000313" key="2">
    <source>
        <dbReference type="EMBL" id="KIV96027.1"/>
    </source>
</evidence>
<sequence length="297" mass="33168">MSLPSRSPPSFLPTGSGSDSPIDHEATVRMASSAPGLELLDMDEFLDAYRRFVGDGDEDTLVGTGLDDGSDWRSATPIPYITDFTDNEDFPGGPVLEFRVYQQRAASLLRISLRLCCMDNLADMVEGGPEDWWRISRQLAIYTYQALSFLEAMGESHDMIIRMYARALFIRDLYGSGPTVNLLEQTDRLVNACYLFARASDDISQVLTESDIDTVERLQWGFARIALRTVSALNQRGVPPNVLNNAIAYRWMGLDRAEALDMARQIELVRLRLDDVLPGVDAQTPQGLTAFGWSRND</sequence>
<proteinExistence type="predicted"/>
<reference evidence="2 3" key="1">
    <citation type="submission" date="2015-01" db="EMBL/GenBank/DDBJ databases">
        <title>The Genome Sequence of Exophiala mesophila CBS40295.</title>
        <authorList>
            <consortium name="The Broad Institute Genomics Platform"/>
            <person name="Cuomo C."/>
            <person name="de Hoog S."/>
            <person name="Gorbushina A."/>
            <person name="Stielow B."/>
            <person name="Teixiera M."/>
            <person name="Abouelleil A."/>
            <person name="Chapman S.B."/>
            <person name="Priest M."/>
            <person name="Young S.K."/>
            <person name="Wortman J."/>
            <person name="Nusbaum C."/>
            <person name="Birren B."/>
        </authorList>
    </citation>
    <scope>NUCLEOTIDE SEQUENCE [LARGE SCALE GENOMIC DNA]</scope>
    <source>
        <strain evidence="2 3">CBS 40295</strain>
    </source>
</reference>
<evidence type="ECO:0000313" key="3">
    <source>
        <dbReference type="Proteomes" id="UP000054302"/>
    </source>
</evidence>
<dbReference type="HOGENOM" id="CLU_936999_0_0_1"/>